<dbReference type="GO" id="GO:0044027">
    <property type="term" value="P:negative regulation of gene expression via chromosomal CpG island methylation"/>
    <property type="evidence" value="ECO:0007669"/>
    <property type="project" value="TreeGrafter"/>
</dbReference>
<dbReference type="GO" id="GO:0032259">
    <property type="term" value="P:methylation"/>
    <property type="evidence" value="ECO:0007669"/>
    <property type="project" value="UniProtKB-KW"/>
</dbReference>
<dbReference type="GO" id="GO:0003886">
    <property type="term" value="F:DNA (cytosine-5-)-methyltransferase activity"/>
    <property type="evidence" value="ECO:0007669"/>
    <property type="project" value="UniProtKB-EC"/>
</dbReference>
<evidence type="ECO:0000256" key="5">
    <source>
        <dbReference type="ARBA" id="ARBA00022747"/>
    </source>
</evidence>
<evidence type="ECO:0000256" key="4">
    <source>
        <dbReference type="ARBA" id="ARBA00022691"/>
    </source>
</evidence>
<dbReference type="Pfam" id="PF00145">
    <property type="entry name" value="DNA_methylase"/>
    <property type="match status" value="2"/>
</dbReference>
<keyword evidence="3 7" id="KW-0808">Transferase</keyword>
<comment type="caution">
    <text evidence="8">The sequence shown here is derived from an EMBL/GenBank/DDBJ whole genome shotgun (WGS) entry which is preliminary data.</text>
</comment>
<dbReference type="AlphaFoldDB" id="A0A5N7MNR3"/>
<dbReference type="Gene3D" id="3.40.50.150">
    <property type="entry name" value="Vaccinia Virus protein VP39"/>
    <property type="match status" value="1"/>
</dbReference>
<comment type="catalytic activity">
    <reaction evidence="6">
        <text>a 2'-deoxycytidine in DNA + S-adenosyl-L-methionine = a 5-methyl-2'-deoxycytidine in DNA + S-adenosyl-L-homocysteine + H(+)</text>
        <dbReference type="Rhea" id="RHEA:13681"/>
        <dbReference type="Rhea" id="RHEA-COMP:11369"/>
        <dbReference type="Rhea" id="RHEA-COMP:11370"/>
        <dbReference type="ChEBI" id="CHEBI:15378"/>
        <dbReference type="ChEBI" id="CHEBI:57856"/>
        <dbReference type="ChEBI" id="CHEBI:59789"/>
        <dbReference type="ChEBI" id="CHEBI:85452"/>
        <dbReference type="ChEBI" id="CHEBI:85454"/>
        <dbReference type="EC" id="2.1.1.37"/>
    </reaction>
</comment>
<name>A0A5N7MNR3_9HYPH</name>
<feature type="active site" evidence="7">
    <location>
        <position position="75"/>
    </location>
</feature>
<dbReference type="Gene3D" id="3.90.120.10">
    <property type="entry name" value="DNA Methylase, subunit A, domain 2"/>
    <property type="match status" value="1"/>
</dbReference>
<dbReference type="PANTHER" id="PTHR10629">
    <property type="entry name" value="CYTOSINE-SPECIFIC METHYLTRANSFERASE"/>
    <property type="match status" value="1"/>
</dbReference>
<dbReference type="PRINTS" id="PR00105">
    <property type="entry name" value="C5METTRFRASE"/>
</dbReference>
<evidence type="ECO:0000256" key="1">
    <source>
        <dbReference type="ARBA" id="ARBA00011975"/>
    </source>
</evidence>
<keyword evidence="5" id="KW-0680">Restriction system</keyword>
<dbReference type="GO" id="GO:0009307">
    <property type="term" value="P:DNA restriction-modification system"/>
    <property type="evidence" value="ECO:0007669"/>
    <property type="project" value="UniProtKB-KW"/>
</dbReference>
<dbReference type="Proteomes" id="UP000403266">
    <property type="component" value="Unassembled WGS sequence"/>
</dbReference>
<reference evidence="8 9" key="1">
    <citation type="journal article" date="2019" name="Syst. Appl. Microbiol.">
        <title>Microvirga tunisiensis sp. nov., a root nodule symbiotic bacterium isolated from Lupinus micranthus and L. luteus grown in Northern Tunisia.</title>
        <authorList>
            <person name="Msaddak A."/>
            <person name="Rejili M."/>
            <person name="Duran D."/>
            <person name="Mars M."/>
            <person name="Palacios J.M."/>
            <person name="Ruiz-Argueso T."/>
            <person name="Rey L."/>
            <person name="Imperial J."/>
        </authorList>
    </citation>
    <scope>NUCLEOTIDE SEQUENCE [LARGE SCALE GENOMIC DNA]</scope>
    <source>
        <strain evidence="8 9">Lmie10</strain>
    </source>
</reference>
<keyword evidence="4 7" id="KW-0949">S-adenosyl-L-methionine</keyword>
<sequence>MIVDSFAGGGGASKGIAMALGREPDIAINHDGEALAMHEANHPTTIHLRHNVWKVDPRQHTAGRSVGIFWASPDCRSHSRARGGKPRGQKTRDLAWVVVRWAKSVRPKVILLENVSEFAEWGPLTIEGQPCPDRKGQTFADWVSKLERLGYRVEYRELRACDYGAPTIRTRLFLVARCDGKPIVWPEPTHGDPKSAEVQSGKLLPWRTAAEIIDWSKPCPSIFMSKSDAQRFKDETGIQTKRPLERATLQRIAKGVKRYVIDASEPFLVSLTHQGGERTESLRDPIRTVTAANRGEKALVLPAIAPVMTYAQQGGANRPVQKPLHTITASRKDQNAVIAPYLVPRYGERTGQEPRTYPIDKPAPTIVPDGNGGSLAAVSLMRHFGASVGSAANDPLGTVTAGGGGKTGLVSAFLSQNNTGMIGHAMDEPLSTIIGKGCTQSVVAAHLTKFQENSIGQLPNEPIHTVMAGAPRHGVVKTEMVTAPHMINMKGSDMRSSPANDPMPTATAQGNHIGTVGASLVAYYGSDQDTPVTDPLHTITTHDRFGLADVRGTVPPLSSELLEKARLVAEFLREFGCWNGGEFVTVGQHIVVDIGLRMLTPRELARGQGFPEDYVLEAVHNGKPLTRTSQTRMIGNSVCPDLASALVYANIVIASMLREPPPIYRAWGSDLKARLVARQQQAGIRQMSLFDEAA</sequence>
<dbReference type="PANTHER" id="PTHR10629:SF52">
    <property type="entry name" value="DNA (CYTOSINE-5)-METHYLTRANSFERASE 1"/>
    <property type="match status" value="1"/>
</dbReference>
<evidence type="ECO:0000313" key="8">
    <source>
        <dbReference type="EMBL" id="MPR28625.1"/>
    </source>
</evidence>
<keyword evidence="9" id="KW-1185">Reference proteome</keyword>
<evidence type="ECO:0000256" key="3">
    <source>
        <dbReference type="ARBA" id="ARBA00022679"/>
    </source>
</evidence>
<evidence type="ECO:0000256" key="2">
    <source>
        <dbReference type="ARBA" id="ARBA00022603"/>
    </source>
</evidence>
<dbReference type="EC" id="2.1.1.37" evidence="1"/>
<organism evidence="8 9">
    <name type="scientific">Microvirga tunisiensis</name>
    <dbReference type="NCBI Taxonomy" id="2108360"/>
    <lineage>
        <taxon>Bacteria</taxon>
        <taxon>Pseudomonadati</taxon>
        <taxon>Pseudomonadota</taxon>
        <taxon>Alphaproteobacteria</taxon>
        <taxon>Hyphomicrobiales</taxon>
        <taxon>Methylobacteriaceae</taxon>
        <taxon>Microvirga</taxon>
    </lineage>
</organism>
<dbReference type="InterPro" id="IPR050390">
    <property type="entry name" value="C5-Methyltransferase"/>
</dbReference>
<dbReference type="GO" id="GO:0003677">
    <property type="term" value="F:DNA binding"/>
    <property type="evidence" value="ECO:0007669"/>
    <property type="project" value="TreeGrafter"/>
</dbReference>
<evidence type="ECO:0000313" key="9">
    <source>
        <dbReference type="Proteomes" id="UP000403266"/>
    </source>
</evidence>
<dbReference type="EMBL" id="VOSK01000159">
    <property type="protein sequence ID" value="MPR28625.1"/>
    <property type="molecule type" value="Genomic_DNA"/>
</dbReference>
<keyword evidence="2 7" id="KW-0489">Methyltransferase</keyword>
<gene>
    <name evidence="8" type="ORF">FS320_26645</name>
</gene>
<evidence type="ECO:0000256" key="6">
    <source>
        <dbReference type="ARBA" id="ARBA00047422"/>
    </source>
</evidence>
<evidence type="ECO:0000256" key="7">
    <source>
        <dbReference type="PROSITE-ProRule" id="PRU01016"/>
    </source>
</evidence>
<dbReference type="SUPFAM" id="SSF53335">
    <property type="entry name" value="S-adenosyl-L-methionine-dependent methyltransferases"/>
    <property type="match status" value="1"/>
</dbReference>
<dbReference type="InterPro" id="IPR029063">
    <property type="entry name" value="SAM-dependent_MTases_sf"/>
</dbReference>
<protein>
    <recommendedName>
        <fullName evidence="1">DNA (cytosine-5-)-methyltransferase</fullName>
        <ecNumber evidence="1">2.1.1.37</ecNumber>
    </recommendedName>
</protein>
<accession>A0A5N7MNR3</accession>
<dbReference type="OrthoDB" id="9813719at2"/>
<dbReference type="PROSITE" id="PS51679">
    <property type="entry name" value="SAM_MT_C5"/>
    <property type="match status" value="1"/>
</dbReference>
<comment type="similarity">
    <text evidence="7">Belongs to the class I-like SAM-binding methyltransferase superfamily. C5-methyltransferase family.</text>
</comment>
<dbReference type="InterPro" id="IPR001525">
    <property type="entry name" value="C5_MeTfrase"/>
</dbReference>
<proteinExistence type="inferred from homology"/>